<keyword evidence="2 5" id="KW-0238">DNA-binding</keyword>
<reference evidence="6" key="1">
    <citation type="journal article" date="2019" name="Int. J. Syst. Evol. Microbiol.">
        <title>The Global Catalogue of Microorganisms (GCM) 10K type strain sequencing project: providing services to taxonomists for standard genome sequencing and annotation.</title>
        <authorList>
            <consortium name="The Broad Institute Genomics Platform"/>
            <consortium name="The Broad Institute Genome Sequencing Center for Infectious Disease"/>
            <person name="Wu L."/>
            <person name="Ma J."/>
        </authorList>
    </citation>
    <scope>NUCLEOTIDE SEQUENCE [LARGE SCALE GENOMIC DNA]</scope>
    <source>
        <strain evidence="6">JCM 9651</strain>
    </source>
</reference>
<dbReference type="SUPFAM" id="SSF53822">
    <property type="entry name" value="Periplasmic binding protein-like I"/>
    <property type="match status" value="1"/>
</dbReference>
<feature type="domain" description="HTH lacI-type" evidence="4">
    <location>
        <begin position="16"/>
        <end position="70"/>
    </location>
</feature>
<keyword evidence="6" id="KW-1185">Reference proteome</keyword>
<dbReference type="CDD" id="cd01392">
    <property type="entry name" value="HTH_LacI"/>
    <property type="match status" value="1"/>
</dbReference>
<dbReference type="EMBL" id="BAAAYL010000001">
    <property type="protein sequence ID" value="GAA3376867.1"/>
    <property type="molecule type" value="Genomic_DNA"/>
</dbReference>
<dbReference type="Pfam" id="PF00356">
    <property type="entry name" value="LacI"/>
    <property type="match status" value="1"/>
</dbReference>
<keyword evidence="3" id="KW-0804">Transcription</keyword>
<evidence type="ECO:0000256" key="3">
    <source>
        <dbReference type="ARBA" id="ARBA00023163"/>
    </source>
</evidence>
<dbReference type="RefSeq" id="WP_345041583.1">
    <property type="nucleotide sequence ID" value="NZ_BAAAYL010000001.1"/>
</dbReference>
<dbReference type="Gene3D" id="3.40.50.2300">
    <property type="match status" value="2"/>
</dbReference>
<sequence length="353" mass="36957">MTETPRRGVPAAVPRVRLVDVAREAGLSKTTVSAALNGTGRLSPAVRERARETARRLGYRPNATARLLRTGHARLIGYAVGEYPAGPGSYMDSPYFAQLTSATATAALKHGYALVLLPAGSSPGEWADLPLDAAIVADPLAEDPLIEHFAAAHIPLFTDRSVEGRPGTHWVDIDTEAAVREVLDHLRAEGARSIAVVSPDNTTRFHIRALSAFRGWCAENGTSPQVTLSALPGNGPVVGAVEQALTGPGKPDALFVLSEANPALVLDAVRRLGRSAPGDLLLVCASEDTSAAHTDPPVTTLSLQPERVAEKGIELLIAALESGSQEPTGALVPTRLETRASSRRGLAGPAGSR</sequence>
<protein>
    <submittedName>
        <fullName evidence="5">LacI family DNA-binding transcriptional regulator</fullName>
    </submittedName>
</protein>
<gene>
    <name evidence="5" type="ORF">GCM10020367_50260</name>
</gene>
<dbReference type="InterPro" id="IPR000843">
    <property type="entry name" value="HTH_LacI"/>
</dbReference>
<accession>A0ABP6SHA1</accession>
<proteinExistence type="predicted"/>
<name>A0ABP6SHA1_9ACTN</name>
<evidence type="ECO:0000256" key="1">
    <source>
        <dbReference type="ARBA" id="ARBA00023015"/>
    </source>
</evidence>
<organism evidence="5 6">
    <name type="scientific">Streptomyces sannanensis</name>
    <dbReference type="NCBI Taxonomy" id="285536"/>
    <lineage>
        <taxon>Bacteria</taxon>
        <taxon>Bacillati</taxon>
        <taxon>Actinomycetota</taxon>
        <taxon>Actinomycetes</taxon>
        <taxon>Kitasatosporales</taxon>
        <taxon>Streptomycetaceae</taxon>
        <taxon>Streptomyces</taxon>
    </lineage>
</organism>
<dbReference type="PROSITE" id="PS50932">
    <property type="entry name" value="HTH_LACI_2"/>
    <property type="match status" value="1"/>
</dbReference>
<dbReference type="InterPro" id="IPR046335">
    <property type="entry name" value="LacI/GalR-like_sensor"/>
</dbReference>
<dbReference type="InterPro" id="IPR010982">
    <property type="entry name" value="Lambda_DNA-bd_dom_sf"/>
</dbReference>
<dbReference type="Gene3D" id="1.10.260.40">
    <property type="entry name" value="lambda repressor-like DNA-binding domains"/>
    <property type="match status" value="1"/>
</dbReference>
<dbReference type="SMART" id="SM00354">
    <property type="entry name" value="HTH_LACI"/>
    <property type="match status" value="1"/>
</dbReference>
<dbReference type="PANTHER" id="PTHR30146">
    <property type="entry name" value="LACI-RELATED TRANSCRIPTIONAL REPRESSOR"/>
    <property type="match status" value="1"/>
</dbReference>
<comment type="caution">
    <text evidence="5">The sequence shown here is derived from an EMBL/GenBank/DDBJ whole genome shotgun (WGS) entry which is preliminary data.</text>
</comment>
<evidence type="ECO:0000313" key="5">
    <source>
        <dbReference type="EMBL" id="GAA3376867.1"/>
    </source>
</evidence>
<dbReference type="GO" id="GO:0003677">
    <property type="term" value="F:DNA binding"/>
    <property type="evidence" value="ECO:0007669"/>
    <property type="project" value="UniProtKB-KW"/>
</dbReference>
<keyword evidence="1" id="KW-0805">Transcription regulation</keyword>
<dbReference type="Proteomes" id="UP001499990">
    <property type="component" value="Unassembled WGS sequence"/>
</dbReference>
<evidence type="ECO:0000313" key="6">
    <source>
        <dbReference type="Proteomes" id="UP001499990"/>
    </source>
</evidence>
<dbReference type="InterPro" id="IPR028082">
    <property type="entry name" value="Peripla_BP_I"/>
</dbReference>
<dbReference type="SUPFAM" id="SSF47413">
    <property type="entry name" value="lambda repressor-like DNA-binding domains"/>
    <property type="match status" value="1"/>
</dbReference>
<dbReference type="PANTHER" id="PTHR30146:SF153">
    <property type="entry name" value="LACTOSE OPERON REPRESSOR"/>
    <property type="match status" value="1"/>
</dbReference>
<evidence type="ECO:0000259" key="4">
    <source>
        <dbReference type="PROSITE" id="PS50932"/>
    </source>
</evidence>
<dbReference type="Pfam" id="PF13377">
    <property type="entry name" value="Peripla_BP_3"/>
    <property type="match status" value="1"/>
</dbReference>
<evidence type="ECO:0000256" key="2">
    <source>
        <dbReference type="ARBA" id="ARBA00023125"/>
    </source>
</evidence>